<organism evidence="1 2">
    <name type="scientific">Adlercreutzia caecimuris B7</name>
    <dbReference type="NCBI Taxonomy" id="1235794"/>
    <lineage>
        <taxon>Bacteria</taxon>
        <taxon>Bacillati</taxon>
        <taxon>Actinomycetota</taxon>
        <taxon>Coriobacteriia</taxon>
        <taxon>Eggerthellales</taxon>
        <taxon>Eggerthellaceae</taxon>
        <taxon>Adlercreutzia</taxon>
    </lineage>
</organism>
<evidence type="ECO:0000313" key="1">
    <source>
        <dbReference type="EMBL" id="EOS50932.1"/>
    </source>
</evidence>
<dbReference type="GeneID" id="82190868"/>
<dbReference type="Proteomes" id="UP000014204">
    <property type="component" value="Unassembled WGS sequence"/>
</dbReference>
<name>R9L5A0_9ACTN</name>
<proteinExistence type="predicted"/>
<comment type="caution">
    <text evidence="1">The sequence shown here is derived from an EMBL/GenBank/DDBJ whole genome shotgun (WGS) entry which is preliminary data.</text>
</comment>
<dbReference type="AlphaFoldDB" id="R9L5A0"/>
<evidence type="ECO:0000313" key="2">
    <source>
        <dbReference type="Proteomes" id="UP000014204"/>
    </source>
</evidence>
<protein>
    <submittedName>
        <fullName evidence="1">Uncharacterized protein</fullName>
    </submittedName>
</protein>
<dbReference type="RefSeq" id="WP_016309552.1">
    <property type="nucleotide sequence ID" value="NZ_KE159646.1"/>
</dbReference>
<keyword evidence="2" id="KW-1185">Reference proteome</keyword>
<dbReference type="HOGENOM" id="CLU_134221_0_0_11"/>
<gene>
    <name evidence="1" type="ORF">C811_01349</name>
</gene>
<dbReference type="OrthoDB" id="3177163at2"/>
<dbReference type="STRING" id="1235794.C811_01349"/>
<sequence>MRNADGIETALYDGVPMTPERRVEHALAWIAGDYPRKWLRLVNLCEEAAWSGWPRIRRGDLYVLASQQGLDITLCREFRMDNNLWSVLSRYLLMFRPSLAAVIFPKTTKALDDGSIDFEALWHDQVARNTFFRAPTWEAAAKRGRSA</sequence>
<accession>R9L5A0</accession>
<dbReference type="eggNOG" id="ENOG5031U28">
    <property type="taxonomic scope" value="Bacteria"/>
</dbReference>
<reference evidence="1 2" key="1">
    <citation type="submission" date="2013-04" db="EMBL/GenBank/DDBJ databases">
        <title>The Genome Sequence of Enterorhabdus caecimuris B7.</title>
        <authorList>
            <consortium name="The Broad Institute Genomics Platform"/>
            <consortium name="The Broad Institute Genome Sequencing Center for Infectious Disease"/>
            <person name="Earl A."/>
            <person name="Xavier R."/>
            <person name="Elson C."/>
            <person name="Duck W."/>
            <person name="Walker B."/>
            <person name="Young S."/>
            <person name="Zeng Q."/>
            <person name="Gargeya S."/>
            <person name="Fitzgerald M."/>
            <person name="Haas B."/>
            <person name="Abouelleil A."/>
            <person name="Allen A.W."/>
            <person name="Alvarado L."/>
            <person name="Arachchi H.M."/>
            <person name="Berlin A.M."/>
            <person name="Chapman S.B."/>
            <person name="Gainer-Dewar J."/>
            <person name="Goldberg J."/>
            <person name="Griggs A."/>
            <person name="Gujja S."/>
            <person name="Hansen M."/>
            <person name="Howarth C."/>
            <person name="Imamovic A."/>
            <person name="Ireland A."/>
            <person name="Larimer J."/>
            <person name="McCowan C."/>
            <person name="Murphy C."/>
            <person name="Pearson M."/>
            <person name="Poon T.W."/>
            <person name="Priest M."/>
            <person name="Roberts A."/>
            <person name="Saif S."/>
            <person name="Shea T."/>
            <person name="Sisk P."/>
            <person name="Sykes S."/>
            <person name="Wortman J."/>
            <person name="Nusbaum C."/>
            <person name="Birren B."/>
        </authorList>
    </citation>
    <scope>NUCLEOTIDE SEQUENCE [LARGE SCALE GENOMIC DNA]</scope>
    <source>
        <strain evidence="1 2">B7</strain>
    </source>
</reference>
<dbReference type="EMBL" id="ASSY01000008">
    <property type="protein sequence ID" value="EOS50932.1"/>
    <property type="molecule type" value="Genomic_DNA"/>
</dbReference>